<dbReference type="PANTHER" id="PTHR39200">
    <property type="entry name" value="HYPOTHETICAL EXPORTED PROTEIN"/>
    <property type="match status" value="1"/>
</dbReference>
<reference evidence="3 4" key="1">
    <citation type="submission" date="2016-10" db="EMBL/GenBank/DDBJ databases">
        <authorList>
            <person name="de Groot N.N."/>
        </authorList>
    </citation>
    <scope>NUCLEOTIDE SEQUENCE [LARGE SCALE GENOMIC DNA]</scope>
    <source>
        <strain evidence="3 4">MP1X4</strain>
    </source>
</reference>
<keyword evidence="1" id="KW-0732">Signal</keyword>
<keyword evidence="4" id="KW-1185">Reference proteome</keyword>
<dbReference type="Gene3D" id="2.160.20.120">
    <property type="match status" value="1"/>
</dbReference>
<feature type="chain" id="PRO_5009269151" evidence="1">
    <location>
        <begin position="23"/>
        <end position="245"/>
    </location>
</feature>
<evidence type="ECO:0000313" key="4">
    <source>
        <dbReference type="Proteomes" id="UP000199679"/>
    </source>
</evidence>
<dbReference type="Proteomes" id="UP000199679">
    <property type="component" value="Chromosome I"/>
</dbReference>
<protein>
    <submittedName>
        <fullName evidence="3">Putative auto-transporter adhesin, head GIN domain</fullName>
    </submittedName>
</protein>
<dbReference type="EMBL" id="LT629740">
    <property type="protein sequence ID" value="SDT49128.1"/>
    <property type="molecule type" value="Genomic_DNA"/>
</dbReference>
<dbReference type="InterPro" id="IPR021255">
    <property type="entry name" value="DUF2807"/>
</dbReference>
<name>A0A1H2AT20_MUCMA</name>
<dbReference type="AlphaFoldDB" id="A0A1H2AT20"/>
<feature type="signal peptide" evidence="1">
    <location>
        <begin position="1"/>
        <end position="22"/>
    </location>
</feature>
<dbReference type="OrthoDB" id="794214at2"/>
<feature type="domain" description="Putative auto-transporter adhesin head GIN" evidence="2">
    <location>
        <begin position="44"/>
        <end position="228"/>
    </location>
</feature>
<gene>
    <name evidence="3" type="ORF">SAMN05216490_3706</name>
</gene>
<dbReference type="RefSeq" id="WP_091376313.1">
    <property type="nucleotide sequence ID" value="NZ_LT629740.1"/>
</dbReference>
<accession>A0A1H2AT20</accession>
<dbReference type="PANTHER" id="PTHR39200:SF1">
    <property type="entry name" value="AUTO-TRANSPORTER ADHESIN HEAD GIN DOMAIN-CONTAINING PROTEIN-RELATED"/>
    <property type="match status" value="1"/>
</dbReference>
<evidence type="ECO:0000259" key="2">
    <source>
        <dbReference type="Pfam" id="PF10988"/>
    </source>
</evidence>
<organism evidence="3 4">
    <name type="scientific">Mucilaginibacter mallensis</name>
    <dbReference type="NCBI Taxonomy" id="652787"/>
    <lineage>
        <taxon>Bacteria</taxon>
        <taxon>Pseudomonadati</taxon>
        <taxon>Bacteroidota</taxon>
        <taxon>Sphingobacteriia</taxon>
        <taxon>Sphingobacteriales</taxon>
        <taxon>Sphingobacteriaceae</taxon>
        <taxon>Mucilaginibacter</taxon>
    </lineage>
</organism>
<dbReference type="Pfam" id="PF10988">
    <property type="entry name" value="DUF2807"/>
    <property type="match status" value="1"/>
</dbReference>
<evidence type="ECO:0000313" key="3">
    <source>
        <dbReference type="EMBL" id="SDT49128.1"/>
    </source>
</evidence>
<evidence type="ECO:0000256" key="1">
    <source>
        <dbReference type="SAM" id="SignalP"/>
    </source>
</evidence>
<dbReference type="STRING" id="652787.SAMN05216490_3706"/>
<sequence length="245" mass="25065">MKSITKILLAAALLTGANYTFANTPATAKVKTDNTVQDRHLTGFNAVDAAGSFDVYIVQNGTESVRVEAPADVINKIVTEVEGGELKIHDKNNSGWNWSGLTHKKIAVYVSVKDINSIGITGSGDVFFKEGIKANSLKIRVSGSGDVIGKVDVKSLEASISGSGDMKLSGHAETSAVHVSGSGDFTAKELATVNTSVHVTGSGDAAINVSGSLDASVSGSGDVSYTGGAQHVVKSKSGSGDISGH</sequence>
<proteinExistence type="predicted"/>